<name>A0A383ET30_9ZZZZ</name>
<gene>
    <name evidence="2" type="ORF">METZ01_LOCUS512229</name>
</gene>
<evidence type="ECO:0000256" key="1">
    <source>
        <dbReference type="SAM" id="Phobius"/>
    </source>
</evidence>
<proteinExistence type="predicted"/>
<keyword evidence="1" id="KW-0812">Transmembrane</keyword>
<reference evidence="2" key="1">
    <citation type="submission" date="2018-05" db="EMBL/GenBank/DDBJ databases">
        <authorList>
            <person name="Lanie J.A."/>
            <person name="Ng W.-L."/>
            <person name="Kazmierczak K.M."/>
            <person name="Andrzejewski T.M."/>
            <person name="Davidsen T.M."/>
            <person name="Wayne K.J."/>
            <person name="Tettelin H."/>
            <person name="Glass J.I."/>
            <person name="Rusch D."/>
            <person name="Podicherti R."/>
            <person name="Tsui H.-C.T."/>
            <person name="Winkler M.E."/>
        </authorList>
    </citation>
    <scope>NUCLEOTIDE SEQUENCE</scope>
</reference>
<accession>A0A383ET30</accession>
<keyword evidence="1" id="KW-1133">Transmembrane helix</keyword>
<keyword evidence="1" id="KW-0472">Membrane</keyword>
<evidence type="ECO:0000313" key="2">
    <source>
        <dbReference type="EMBL" id="SVE59375.1"/>
    </source>
</evidence>
<dbReference type="AlphaFoldDB" id="A0A383ET30"/>
<dbReference type="EMBL" id="UINC01228171">
    <property type="protein sequence ID" value="SVE59375.1"/>
    <property type="molecule type" value="Genomic_DNA"/>
</dbReference>
<protein>
    <submittedName>
        <fullName evidence="2">Uncharacterized protein</fullName>
    </submittedName>
</protein>
<sequence>MNKFISNYLDWVHYFLLCCISLPLLAHAYLGQFTRYYGDDFCFSVQLKLKGIMGATIFYYQELTGRYSDLFFE</sequence>
<feature type="non-terminal residue" evidence="2">
    <location>
        <position position="73"/>
    </location>
</feature>
<feature type="transmembrane region" description="Helical" evidence="1">
    <location>
        <begin position="12"/>
        <end position="30"/>
    </location>
</feature>
<organism evidence="2">
    <name type="scientific">marine metagenome</name>
    <dbReference type="NCBI Taxonomy" id="408172"/>
    <lineage>
        <taxon>unclassified sequences</taxon>
        <taxon>metagenomes</taxon>
        <taxon>ecological metagenomes</taxon>
    </lineage>
</organism>